<dbReference type="VEuPathDB" id="TriTrypDB:C3747_19g185"/>
<evidence type="ECO:0000256" key="1">
    <source>
        <dbReference type="SAM" id="MobiDB-lite"/>
    </source>
</evidence>
<dbReference type="InterPro" id="IPR029058">
    <property type="entry name" value="AB_hydrolase_fold"/>
</dbReference>
<dbReference type="PANTHER" id="PTHR43798:SF33">
    <property type="entry name" value="HYDROLASE, PUTATIVE (AFU_ORTHOLOGUE AFUA_2G14860)-RELATED"/>
    <property type="match status" value="1"/>
</dbReference>
<dbReference type="VEuPathDB" id="TriTrypDB:TcBrA4_0014320"/>
<dbReference type="VEuPathDB" id="TriTrypDB:TCDM_02866"/>
<sequence>MNIRVSGNCRGRTVVFLSGWPDTSEVFRDNIMSALAPRYRLVGITLPGFDRMSPQVQRVKRSQKKEEAAEKGSLSSKMDFLPIPRMGYSFEDLVDFFEIALLAVMEHRPLERPLLVVHDWGCIIAHEFLLSRPYFFSRVVMLDVGGDISDPLLTKGGECDDGVGGGIWAHWWRCVHIFICHAIVIAAFLIIPTSVGKGILRFILQIARWPSYKYTRHLSALGNDTDGEEEVLMVPICAQKSTVDVSRKSTRFLDVFNALLRFTVFGGDSEQKQDVSTLAASFYPSQFYYAKSRRFYTLPPHPTASGIHYTHYRYRSARRQKTNGSASKNTSNSITTQNGIHPPTAPSHDDEASLNFVEVDPLNGWIYLRYCIFWISRLLPSSRRFFIPISVPVLFLYGTEKPIMLHSHEWIKYIEAKGETDGSEVVSVAGGHWFFAEDKNKGQVTKRIAEFLDADKFEAQISQSWKGHLYGGERDSYTSYFSE</sequence>
<evidence type="ECO:0000313" key="5">
    <source>
        <dbReference type="Proteomes" id="UP000246121"/>
    </source>
</evidence>
<dbReference type="EMBL" id="PRFA01000014">
    <property type="protein sequence ID" value="PWU97848.1"/>
    <property type="molecule type" value="Genomic_DNA"/>
</dbReference>
<feature type="compositionally biased region" description="Polar residues" evidence="1">
    <location>
        <begin position="322"/>
        <end position="339"/>
    </location>
</feature>
<dbReference type="Gene3D" id="3.40.50.1820">
    <property type="entry name" value="alpha/beta hydrolase"/>
    <property type="match status" value="1"/>
</dbReference>
<dbReference type="VEuPathDB" id="TriTrypDB:TcCLB.508307.134"/>
<dbReference type="VEuPathDB" id="TriTrypDB:TcCL_ESM04155"/>
<feature type="transmembrane region" description="Helical" evidence="2">
    <location>
        <begin position="170"/>
        <end position="191"/>
    </location>
</feature>
<name>A0A2V2VRH3_TRYCR</name>
<dbReference type="AlphaFoldDB" id="A0A2V2VRH3"/>
<dbReference type="PANTHER" id="PTHR43798">
    <property type="entry name" value="MONOACYLGLYCEROL LIPASE"/>
    <property type="match status" value="1"/>
</dbReference>
<comment type="caution">
    <text evidence="4">The sequence shown here is derived from an EMBL/GenBank/DDBJ whole genome shotgun (WGS) entry which is preliminary data.</text>
</comment>
<dbReference type="Proteomes" id="UP000246121">
    <property type="component" value="Unassembled WGS sequence"/>
</dbReference>
<dbReference type="SUPFAM" id="SSF53474">
    <property type="entry name" value="alpha/beta-Hydrolases"/>
    <property type="match status" value="1"/>
</dbReference>
<evidence type="ECO:0000259" key="3">
    <source>
        <dbReference type="Pfam" id="PF00561"/>
    </source>
</evidence>
<dbReference type="VEuPathDB" id="TriTrypDB:Tc_MARK_6385"/>
<dbReference type="VEuPathDB" id="TriTrypDB:TCSYLVIO_004782"/>
<dbReference type="VEuPathDB" id="TriTrypDB:BCY84_11159"/>
<reference evidence="4 5" key="1">
    <citation type="journal article" date="2018" name="Microb. Genom.">
        <title>Expanding an expanded genome: long-read sequencing of Trypanosoma cruzi.</title>
        <authorList>
            <person name="Berna L."/>
            <person name="Rodriguez M."/>
            <person name="Chiribao M.L."/>
            <person name="Parodi-Talice A."/>
            <person name="Pita S."/>
            <person name="Rijo G."/>
            <person name="Alvarez-Valin F."/>
            <person name="Robello C."/>
        </authorList>
    </citation>
    <scope>NUCLEOTIDE SEQUENCE [LARGE SCALE GENOMIC DNA]</scope>
    <source>
        <strain evidence="4 5">Dm28c</strain>
    </source>
</reference>
<keyword evidence="2" id="KW-1133">Transmembrane helix</keyword>
<feature type="region of interest" description="Disordered" evidence="1">
    <location>
        <begin position="320"/>
        <end position="349"/>
    </location>
</feature>
<evidence type="ECO:0000313" key="4">
    <source>
        <dbReference type="EMBL" id="PWU97848.1"/>
    </source>
</evidence>
<dbReference type="VEuPathDB" id="TriTrypDB:C4B63_14g209"/>
<proteinExistence type="predicted"/>
<keyword evidence="2" id="KW-0472">Membrane</keyword>
<feature type="domain" description="AB hydrolase-1" evidence="3">
    <location>
        <begin position="13"/>
        <end position="144"/>
    </location>
</feature>
<accession>A0A2V2VRH3</accession>
<dbReference type="InterPro" id="IPR050266">
    <property type="entry name" value="AB_hydrolase_sf"/>
</dbReference>
<dbReference type="GO" id="GO:0016020">
    <property type="term" value="C:membrane"/>
    <property type="evidence" value="ECO:0007669"/>
    <property type="project" value="TreeGrafter"/>
</dbReference>
<keyword evidence="2" id="KW-0812">Transmembrane</keyword>
<dbReference type="VEuPathDB" id="TriTrypDB:TcG_00423"/>
<dbReference type="Pfam" id="PF00561">
    <property type="entry name" value="Abhydrolase_1"/>
    <property type="match status" value="1"/>
</dbReference>
<dbReference type="VEuPathDB" id="TriTrypDB:ECC02_000606"/>
<protein>
    <recommendedName>
        <fullName evidence="3">AB hydrolase-1 domain-containing protein</fullName>
    </recommendedName>
</protein>
<dbReference type="InterPro" id="IPR000073">
    <property type="entry name" value="AB_hydrolase_1"/>
</dbReference>
<gene>
    <name evidence="4" type="ORF">C4B63_14g209</name>
</gene>
<evidence type="ECO:0000256" key="2">
    <source>
        <dbReference type="SAM" id="Phobius"/>
    </source>
</evidence>
<organism evidence="4 5">
    <name type="scientific">Trypanosoma cruzi</name>
    <dbReference type="NCBI Taxonomy" id="5693"/>
    <lineage>
        <taxon>Eukaryota</taxon>
        <taxon>Discoba</taxon>
        <taxon>Euglenozoa</taxon>
        <taxon>Kinetoplastea</taxon>
        <taxon>Metakinetoplastina</taxon>
        <taxon>Trypanosomatida</taxon>
        <taxon>Trypanosomatidae</taxon>
        <taxon>Trypanosoma</taxon>
        <taxon>Schizotrypanum</taxon>
    </lineage>
</organism>